<dbReference type="InterPro" id="IPR036770">
    <property type="entry name" value="Ankyrin_rpt-contain_sf"/>
</dbReference>
<keyword evidence="2 8" id="KW-0812">Transmembrane</keyword>
<dbReference type="Pfam" id="PF00023">
    <property type="entry name" value="Ank"/>
    <property type="match status" value="1"/>
</dbReference>
<dbReference type="EMBL" id="JAIWQS010000009">
    <property type="protein sequence ID" value="KAJ8754140.1"/>
    <property type="molecule type" value="Genomic_DNA"/>
</dbReference>
<evidence type="ECO:0000313" key="10">
    <source>
        <dbReference type="EMBL" id="KAJ8754140.1"/>
    </source>
</evidence>
<dbReference type="PANTHER" id="PTHR24186">
    <property type="entry name" value="PROTEIN PHOSPHATASE 1 REGULATORY SUBUNIT"/>
    <property type="match status" value="1"/>
</dbReference>
<evidence type="ECO:0000256" key="8">
    <source>
        <dbReference type="SAM" id="Phobius"/>
    </source>
</evidence>
<evidence type="ECO:0000256" key="7">
    <source>
        <dbReference type="PROSITE-ProRule" id="PRU00023"/>
    </source>
</evidence>
<dbReference type="SUPFAM" id="SSF48403">
    <property type="entry name" value="Ankyrin repeat"/>
    <property type="match status" value="1"/>
</dbReference>
<reference evidence="10 11" key="1">
    <citation type="submission" date="2021-09" db="EMBL/GenBank/DDBJ databases">
        <title>Genomic insights and catalytic innovation underlie evolution of tropane alkaloids biosynthesis.</title>
        <authorList>
            <person name="Wang Y.-J."/>
            <person name="Tian T."/>
            <person name="Huang J.-P."/>
            <person name="Huang S.-X."/>
        </authorList>
    </citation>
    <scope>NUCLEOTIDE SEQUENCE [LARGE SCALE GENOMIC DNA]</scope>
    <source>
        <strain evidence="10">KIB-2018</strain>
        <tissue evidence="10">Leaf</tissue>
    </source>
</reference>
<sequence>MDTRLFDVSFAGNVVALRNLLEQHPAILDRVPLFPSAFVENPLHISCLRGHVDFAREILSLRPTFVQEINQDGHTPLHLASSKGYIDIVKLILSFGNQNSCVTDLCMNKDPYLRTPLHCAVITGRVDIINELLKACPESASEVTVQNETVLHLAVKYNQQHVFRFLVGGICNTETLLNYRDSDGNTILHLATIRKQIQTIEFLHRQANLNVNVLNSRGLTALDLLMIGRPSSCDSEIGEKIRSAGGGRSISNHQPIMDSVGKGFNTDEDQEEKYLREITDGILVMASLVATVTFQIAVTPPGGFWQDFPTGSHGTSSGKTHTPGTAILYDQEKSKYKHFIIVDTLAFMASLTLIVALLSPNDFKPFKCCGLYINSAKMKSIKWRGIRHLTYLVVVMIIYLFIRAVSITTDQEIYRTPLFYAVIVPCSFFLGSLVYLSLTGAKMKHDQRDNAEEL</sequence>
<proteinExistence type="predicted"/>
<dbReference type="Gene3D" id="1.25.40.20">
    <property type="entry name" value="Ankyrin repeat-containing domain"/>
    <property type="match status" value="1"/>
</dbReference>
<keyword evidence="4 8" id="KW-1133">Transmembrane helix</keyword>
<accession>A0AAV8SQD4</accession>
<keyword evidence="11" id="KW-1185">Reference proteome</keyword>
<dbReference type="PANTHER" id="PTHR24186:SF38">
    <property type="entry name" value="ANKYRIN REPEAT FAMILY PROTEIN"/>
    <property type="match status" value="1"/>
</dbReference>
<feature type="transmembrane region" description="Helical" evidence="8">
    <location>
        <begin position="281"/>
        <end position="298"/>
    </location>
</feature>
<gene>
    <name evidence="10" type="ORF">K2173_002039</name>
</gene>
<evidence type="ECO:0000256" key="3">
    <source>
        <dbReference type="ARBA" id="ARBA00022737"/>
    </source>
</evidence>
<feature type="transmembrane region" description="Helical" evidence="8">
    <location>
        <begin position="388"/>
        <end position="406"/>
    </location>
</feature>
<dbReference type="InterPro" id="IPR002110">
    <property type="entry name" value="Ankyrin_rpt"/>
</dbReference>
<dbReference type="PROSITE" id="PS50088">
    <property type="entry name" value="ANK_REPEAT"/>
    <property type="match status" value="1"/>
</dbReference>
<evidence type="ECO:0000256" key="5">
    <source>
        <dbReference type="ARBA" id="ARBA00023043"/>
    </source>
</evidence>
<keyword evidence="6 8" id="KW-0472">Membrane</keyword>
<name>A0AAV8SQD4_9ROSI</name>
<feature type="domain" description="PGG" evidence="9">
    <location>
        <begin position="273"/>
        <end position="359"/>
    </location>
</feature>
<organism evidence="10 11">
    <name type="scientific">Erythroxylum novogranatense</name>
    <dbReference type="NCBI Taxonomy" id="1862640"/>
    <lineage>
        <taxon>Eukaryota</taxon>
        <taxon>Viridiplantae</taxon>
        <taxon>Streptophyta</taxon>
        <taxon>Embryophyta</taxon>
        <taxon>Tracheophyta</taxon>
        <taxon>Spermatophyta</taxon>
        <taxon>Magnoliopsida</taxon>
        <taxon>eudicotyledons</taxon>
        <taxon>Gunneridae</taxon>
        <taxon>Pentapetalae</taxon>
        <taxon>rosids</taxon>
        <taxon>fabids</taxon>
        <taxon>Malpighiales</taxon>
        <taxon>Erythroxylaceae</taxon>
        <taxon>Erythroxylum</taxon>
    </lineage>
</organism>
<dbReference type="SMART" id="SM00248">
    <property type="entry name" value="ANK"/>
    <property type="match status" value="5"/>
</dbReference>
<evidence type="ECO:0000256" key="6">
    <source>
        <dbReference type="ARBA" id="ARBA00023136"/>
    </source>
</evidence>
<feature type="repeat" description="ANK" evidence="7">
    <location>
        <begin position="72"/>
        <end position="104"/>
    </location>
</feature>
<dbReference type="InterPro" id="IPR026961">
    <property type="entry name" value="PGG_dom"/>
</dbReference>
<keyword evidence="5 7" id="KW-0040">ANK repeat</keyword>
<dbReference type="Pfam" id="PF13962">
    <property type="entry name" value="PGG"/>
    <property type="match status" value="1"/>
</dbReference>
<dbReference type="GO" id="GO:0005886">
    <property type="term" value="C:plasma membrane"/>
    <property type="evidence" value="ECO:0007669"/>
    <property type="project" value="TreeGrafter"/>
</dbReference>
<comment type="caution">
    <text evidence="10">The sequence shown here is derived from an EMBL/GenBank/DDBJ whole genome shotgun (WGS) entry which is preliminary data.</text>
</comment>
<protein>
    <recommendedName>
        <fullName evidence="9">PGG domain-containing protein</fullName>
    </recommendedName>
</protein>
<evidence type="ECO:0000256" key="2">
    <source>
        <dbReference type="ARBA" id="ARBA00022692"/>
    </source>
</evidence>
<evidence type="ECO:0000256" key="4">
    <source>
        <dbReference type="ARBA" id="ARBA00022989"/>
    </source>
</evidence>
<keyword evidence="3" id="KW-0677">Repeat</keyword>
<evidence type="ECO:0000256" key="1">
    <source>
        <dbReference type="ARBA" id="ARBA00004141"/>
    </source>
</evidence>
<dbReference type="AlphaFoldDB" id="A0AAV8SQD4"/>
<feature type="transmembrane region" description="Helical" evidence="8">
    <location>
        <begin position="338"/>
        <end position="358"/>
    </location>
</feature>
<evidence type="ECO:0000313" key="11">
    <source>
        <dbReference type="Proteomes" id="UP001159364"/>
    </source>
</evidence>
<comment type="subcellular location">
    <subcellularLocation>
        <location evidence="1">Membrane</location>
        <topology evidence="1">Multi-pass membrane protein</topology>
    </subcellularLocation>
</comment>
<evidence type="ECO:0000259" key="9">
    <source>
        <dbReference type="Pfam" id="PF13962"/>
    </source>
</evidence>
<feature type="transmembrane region" description="Helical" evidence="8">
    <location>
        <begin position="418"/>
        <end position="438"/>
    </location>
</feature>
<dbReference type="Pfam" id="PF12796">
    <property type="entry name" value="Ank_2"/>
    <property type="match status" value="2"/>
</dbReference>
<dbReference type="PROSITE" id="PS50297">
    <property type="entry name" value="ANK_REP_REGION"/>
    <property type="match status" value="1"/>
</dbReference>
<dbReference type="Proteomes" id="UP001159364">
    <property type="component" value="Linkage Group LG09"/>
</dbReference>